<dbReference type="PANTHER" id="PTHR23407">
    <property type="entry name" value="ATPASE INHIBITOR/5-FORMYLTETRAHYDROFOLATE CYCLO-LIGASE"/>
    <property type="match status" value="1"/>
</dbReference>
<evidence type="ECO:0000256" key="1">
    <source>
        <dbReference type="ARBA" id="ARBA00010638"/>
    </source>
</evidence>
<keyword evidence="7" id="KW-1185">Reference proteome</keyword>
<dbReference type="EMBL" id="JQSG02000006">
    <property type="protein sequence ID" value="OBS08053.1"/>
    <property type="molecule type" value="Genomic_DNA"/>
</dbReference>
<evidence type="ECO:0000256" key="4">
    <source>
        <dbReference type="PIRSR" id="PIRSR006806-1"/>
    </source>
</evidence>
<dbReference type="GO" id="GO:0030272">
    <property type="term" value="F:5-formyltetrahydrofolate cyclo-ligase activity"/>
    <property type="evidence" value="ECO:0007669"/>
    <property type="project" value="UniProtKB-EC"/>
</dbReference>
<dbReference type="Gene3D" id="3.40.50.10420">
    <property type="entry name" value="NagB/RpiA/CoA transferase-like"/>
    <property type="match status" value="1"/>
</dbReference>
<dbReference type="OrthoDB" id="9801938at2"/>
<dbReference type="Pfam" id="PF01812">
    <property type="entry name" value="5-FTHF_cyc-lig"/>
    <property type="match status" value="1"/>
</dbReference>
<accession>A0A1A6C0G6</accession>
<dbReference type="InterPro" id="IPR037171">
    <property type="entry name" value="NagB/RpiA_transferase-like"/>
</dbReference>
<dbReference type="AlphaFoldDB" id="A0A1A6C0G6"/>
<proteinExistence type="inferred from homology"/>
<comment type="caution">
    <text evidence="6">The sequence shown here is derived from an EMBL/GenBank/DDBJ whole genome shotgun (WGS) entry which is preliminary data.</text>
</comment>
<keyword evidence="3 4" id="KW-0067">ATP-binding</keyword>
<reference evidence="6 7" key="1">
    <citation type="journal article" date="2014" name="Genome Announc.">
        <title>Draft Genome Sequence of the Iron-Oxidizing, Acidophilic, and Halotolerant 'Thiobacillus prosperus' Type Strain DSM 5130.</title>
        <authorList>
            <person name="Ossandon F.J."/>
            <person name="Cardenas J.P."/>
            <person name="Corbett M."/>
            <person name="Quatrini R."/>
            <person name="Holmes D.S."/>
            <person name="Watkin E."/>
        </authorList>
    </citation>
    <scope>NUCLEOTIDE SEQUENCE [LARGE SCALE GENOMIC DNA]</scope>
    <source>
        <strain evidence="6 7">DSM 5130</strain>
    </source>
</reference>
<dbReference type="Proteomes" id="UP000029273">
    <property type="component" value="Unassembled WGS sequence"/>
</dbReference>
<dbReference type="PANTHER" id="PTHR23407:SF1">
    <property type="entry name" value="5-FORMYLTETRAHYDROFOLATE CYCLO-LIGASE"/>
    <property type="match status" value="1"/>
</dbReference>
<comment type="similarity">
    <text evidence="1 5">Belongs to the 5-formyltetrahydrofolate cyclo-ligase family.</text>
</comment>
<dbReference type="GO" id="GO:0035999">
    <property type="term" value="P:tetrahydrofolate interconversion"/>
    <property type="evidence" value="ECO:0007669"/>
    <property type="project" value="TreeGrafter"/>
</dbReference>
<dbReference type="RefSeq" id="WP_038091904.1">
    <property type="nucleotide sequence ID" value="NZ_JQSG02000006.1"/>
</dbReference>
<gene>
    <name evidence="6" type="ORF">Thpro_022303</name>
</gene>
<protein>
    <recommendedName>
        <fullName evidence="5">5-formyltetrahydrofolate cyclo-ligase</fullName>
        <ecNumber evidence="5">6.3.3.2</ecNumber>
    </recommendedName>
</protein>
<dbReference type="GO" id="GO:0046872">
    <property type="term" value="F:metal ion binding"/>
    <property type="evidence" value="ECO:0007669"/>
    <property type="project" value="UniProtKB-KW"/>
</dbReference>
<dbReference type="GO" id="GO:0009396">
    <property type="term" value="P:folic acid-containing compound biosynthetic process"/>
    <property type="evidence" value="ECO:0007669"/>
    <property type="project" value="TreeGrafter"/>
</dbReference>
<keyword evidence="5" id="KW-0479">Metal-binding</keyword>
<sequence length="201" mass="22539">MIARDRLRSTLRRRRAALSAAERQLAAQRVARHLVKTPWFRAAQRIAGYHAVGGELDAGPALLAALAAGKQVYLPVLAPDGRLWFQRWHPRMPMRRNRFGIPEPAAHPRHRLEARALDLVLTPLVGFDRAGNRLGMGGGFYDRTFAYQRLHRRWRRPPLIGLAYDFQEVNILASEPWDVPLAGIVLPAGARRLETGAAGLP</sequence>
<dbReference type="EC" id="6.3.3.2" evidence="5"/>
<keyword evidence="2 4" id="KW-0547">Nucleotide-binding</keyword>
<comment type="catalytic activity">
    <reaction evidence="5">
        <text>(6S)-5-formyl-5,6,7,8-tetrahydrofolate + ATP = (6R)-5,10-methenyltetrahydrofolate + ADP + phosphate</text>
        <dbReference type="Rhea" id="RHEA:10488"/>
        <dbReference type="ChEBI" id="CHEBI:30616"/>
        <dbReference type="ChEBI" id="CHEBI:43474"/>
        <dbReference type="ChEBI" id="CHEBI:57455"/>
        <dbReference type="ChEBI" id="CHEBI:57457"/>
        <dbReference type="ChEBI" id="CHEBI:456216"/>
        <dbReference type="EC" id="6.3.3.2"/>
    </reaction>
</comment>
<dbReference type="PIRSF" id="PIRSF006806">
    <property type="entry name" value="FTHF_cligase"/>
    <property type="match status" value="1"/>
</dbReference>
<dbReference type="SUPFAM" id="SSF100950">
    <property type="entry name" value="NagB/RpiA/CoA transferase-like"/>
    <property type="match status" value="1"/>
</dbReference>
<feature type="binding site" evidence="4">
    <location>
        <position position="55"/>
    </location>
    <ligand>
        <name>substrate</name>
    </ligand>
</feature>
<evidence type="ECO:0000313" key="6">
    <source>
        <dbReference type="EMBL" id="OBS08053.1"/>
    </source>
</evidence>
<evidence type="ECO:0000256" key="2">
    <source>
        <dbReference type="ARBA" id="ARBA00022741"/>
    </source>
</evidence>
<evidence type="ECO:0000313" key="7">
    <source>
        <dbReference type="Proteomes" id="UP000029273"/>
    </source>
</evidence>
<organism evidence="6 7">
    <name type="scientific">Acidihalobacter prosperus</name>
    <dbReference type="NCBI Taxonomy" id="160660"/>
    <lineage>
        <taxon>Bacteria</taxon>
        <taxon>Pseudomonadati</taxon>
        <taxon>Pseudomonadota</taxon>
        <taxon>Gammaproteobacteria</taxon>
        <taxon>Chromatiales</taxon>
        <taxon>Ectothiorhodospiraceae</taxon>
        <taxon>Acidihalobacter</taxon>
    </lineage>
</organism>
<comment type="cofactor">
    <cofactor evidence="5">
        <name>Mg(2+)</name>
        <dbReference type="ChEBI" id="CHEBI:18420"/>
    </cofactor>
</comment>
<dbReference type="GO" id="GO:0005524">
    <property type="term" value="F:ATP binding"/>
    <property type="evidence" value="ECO:0007669"/>
    <property type="project" value="UniProtKB-KW"/>
</dbReference>
<dbReference type="InterPro" id="IPR002698">
    <property type="entry name" value="FTHF_cligase"/>
</dbReference>
<evidence type="ECO:0000256" key="5">
    <source>
        <dbReference type="RuleBase" id="RU361279"/>
    </source>
</evidence>
<keyword evidence="5" id="KW-0460">Magnesium</keyword>
<name>A0A1A6C0G6_9GAMM</name>
<dbReference type="InterPro" id="IPR024185">
    <property type="entry name" value="FTHF_cligase-like_sf"/>
</dbReference>
<feature type="binding site" evidence="4">
    <location>
        <begin position="133"/>
        <end position="141"/>
    </location>
    <ligand>
        <name>ATP</name>
        <dbReference type="ChEBI" id="CHEBI:30616"/>
    </ligand>
</feature>
<evidence type="ECO:0000256" key="3">
    <source>
        <dbReference type="ARBA" id="ARBA00022840"/>
    </source>
</evidence>
<dbReference type="NCBIfam" id="TIGR02727">
    <property type="entry name" value="MTHFS_bact"/>
    <property type="match status" value="1"/>
</dbReference>